<name>A0A7M7T0Y9_STRPU</name>
<feature type="transmembrane region" description="Helical" evidence="7">
    <location>
        <begin position="358"/>
        <end position="381"/>
    </location>
</feature>
<keyword evidence="3 8" id="KW-0732">Signal</keyword>
<sequence>MAQLSINITILSLFLLLHLCEGLDDQPGYKSLVSSWRKNTLLADVQLDAGENVPNVPMRYRRDVQSNDSQPADTVTIEDDHDYYISTFYSEGRDYYQNLGSGSSYSVVDVHEALSESHLTAGEVRLPFQFPFYGHNITKIYIATGGFISLSTFFHQYLSATQYIAPLMGNFDPSQNTTSRIKYGYNDTAFTVEWDDLHVQHLTSVGRFTFQTTLVSDGRILFAYKEIPEDVNKIGGGNGHKVTVGLSDGYYIDEPLYPGSNLIRRTIYHYHNIQLNKTFVINDAAFVLEPLQTCNLYTNCSGCLSVREEIRFDCGWCGKIKRCSSGLDRHRQDWIEAECSEKAQGECYDPEHVIDKTVIIILIVVVMVIALCLIGCLVYSYKNPSSRSGQQLVQIQQRVRHLVRRNPRDNYEESIVGNMQESKPTPPPAYSPPQDSPSIPTPPMSGAPSIITTTGAPGATTLAGNGDVGGQEEPAVDTGVDPHAQTAEC</sequence>
<dbReference type="SMART" id="SM00423">
    <property type="entry name" value="PSI"/>
    <property type="match status" value="1"/>
</dbReference>
<proteinExistence type="predicted"/>
<evidence type="ECO:0000256" key="5">
    <source>
        <dbReference type="ARBA" id="ARBA00023180"/>
    </source>
</evidence>
<keyword evidence="11" id="KW-1185">Reference proteome</keyword>
<evidence type="ECO:0000256" key="4">
    <source>
        <dbReference type="ARBA" id="ARBA00022989"/>
    </source>
</evidence>
<dbReference type="OrthoDB" id="6285106at2759"/>
<keyword evidence="4 7" id="KW-1133">Transmembrane helix</keyword>
<evidence type="ECO:0000313" key="10">
    <source>
        <dbReference type="EnsemblMetazoa" id="XP_030845872"/>
    </source>
</evidence>
<keyword evidence="2 7" id="KW-0812">Transmembrane</keyword>
<evidence type="ECO:0000256" key="2">
    <source>
        <dbReference type="ARBA" id="ARBA00022692"/>
    </source>
</evidence>
<dbReference type="OMA" id="MIINERE"/>
<feature type="region of interest" description="Disordered" evidence="6">
    <location>
        <begin position="403"/>
        <end position="489"/>
    </location>
</feature>
<keyword evidence="7" id="KW-0472">Membrane</keyword>
<evidence type="ECO:0000256" key="1">
    <source>
        <dbReference type="ARBA" id="ARBA00004479"/>
    </source>
</evidence>
<dbReference type="AlphaFoldDB" id="A0A7M7T0Y9"/>
<dbReference type="EnsemblMetazoa" id="XM_030990012">
    <property type="protein sequence ID" value="XP_030845872"/>
    <property type="gene ID" value="LOC588913"/>
</dbReference>
<dbReference type="InParanoid" id="A0A7M7T0Y9"/>
<reference evidence="10" key="2">
    <citation type="submission" date="2021-01" db="UniProtKB">
        <authorList>
            <consortium name="EnsemblMetazoa"/>
        </authorList>
    </citation>
    <scope>IDENTIFICATION</scope>
</reference>
<dbReference type="KEGG" id="spu:588913"/>
<accession>A0A7M7T0Y9</accession>
<evidence type="ECO:0000256" key="7">
    <source>
        <dbReference type="SAM" id="Phobius"/>
    </source>
</evidence>
<dbReference type="RefSeq" id="XP_030845872.1">
    <property type="nucleotide sequence ID" value="XM_030990012.1"/>
</dbReference>
<feature type="compositionally biased region" description="Pro residues" evidence="6">
    <location>
        <begin position="424"/>
        <end position="445"/>
    </location>
</feature>
<dbReference type="Proteomes" id="UP000007110">
    <property type="component" value="Unassembled WGS sequence"/>
</dbReference>
<evidence type="ECO:0000313" key="11">
    <source>
        <dbReference type="Proteomes" id="UP000007110"/>
    </source>
</evidence>
<evidence type="ECO:0000256" key="8">
    <source>
        <dbReference type="SAM" id="SignalP"/>
    </source>
</evidence>
<feature type="compositionally biased region" description="Low complexity" evidence="6">
    <location>
        <begin position="452"/>
        <end position="464"/>
    </location>
</feature>
<dbReference type="PANTHER" id="PTHR13055:SF12">
    <property type="entry name" value="LD40707P"/>
    <property type="match status" value="1"/>
</dbReference>
<feature type="domain" description="PSI" evidence="9">
    <location>
        <begin position="293"/>
        <end position="340"/>
    </location>
</feature>
<evidence type="ECO:0000256" key="3">
    <source>
        <dbReference type="ARBA" id="ARBA00022729"/>
    </source>
</evidence>
<keyword evidence="5" id="KW-0325">Glycoprotein</keyword>
<feature type="chain" id="PRO_5029467185" description="PSI domain-containing protein" evidence="8">
    <location>
        <begin position="23"/>
        <end position="489"/>
    </location>
</feature>
<evidence type="ECO:0000256" key="6">
    <source>
        <dbReference type="SAM" id="MobiDB-lite"/>
    </source>
</evidence>
<dbReference type="GeneID" id="588913"/>
<dbReference type="GO" id="GO:0016020">
    <property type="term" value="C:membrane"/>
    <property type="evidence" value="ECO:0007669"/>
    <property type="project" value="UniProtKB-SubCell"/>
</dbReference>
<reference evidence="11" key="1">
    <citation type="submission" date="2015-02" db="EMBL/GenBank/DDBJ databases">
        <title>Genome sequencing for Strongylocentrotus purpuratus.</title>
        <authorList>
            <person name="Murali S."/>
            <person name="Liu Y."/>
            <person name="Vee V."/>
            <person name="English A."/>
            <person name="Wang M."/>
            <person name="Skinner E."/>
            <person name="Han Y."/>
            <person name="Muzny D.M."/>
            <person name="Worley K.C."/>
            <person name="Gibbs R.A."/>
        </authorList>
    </citation>
    <scope>NUCLEOTIDE SEQUENCE</scope>
</reference>
<dbReference type="InterPro" id="IPR016201">
    <property type="entry name" value="PSI"/>
</dbReference>
<protein>
    <recommendedName>
        <fullName evidence="9">PSI domain-containing protein</fullName>
    </recommendedName>
</protein>
<feature type="signal peptide" evidence="8">
    <location>
        <begin position="1"/>
        <end position="22"/>
    </location>
</feature>
<comment type="subcellular location">
    <subcellularLocation>
        <location evidence="1">Membrane</location>
        <topology evidence="1">Single-pass type I membrane protein</topology>
    </subcellularLocation>
</comment>
<organism evidence="10 11">
    <name type="scientific">Strongylocentrotus purpuratus</name>
    <name type="common">Purple sea urchin</name>
    <dbReference type="NCBI Taxonomy" id="7668"/>
    <lineage>
        <taxon>Eukaryota</taxon>
        <taxon>Metazoa</taxon>
        <taxon>Echinodermata</taxon>
        <taxon>Eleutherozoa</taxon>
        <taxon>Echinozoa</taxon>
        <taxon>Echinoidea</taxon>
        <taxon>Euechinoidea</taxon>
        <taxon>Echinacea</taxon>
        <taxon>Camarodonta</taxon>
        <taxon>Echinidea</taxon>
        <taxon>Strongylocentrotidae</taxon>
        <taxon>Strongylocentrotus</taxon>
    </lineage>
</organism>
<evidence type="ECO:0000259" key="9">
    <source>
        <dbReference type="SMART" id="SM00423"/>
    </source>
</evidence>
<dbReference type="InterPro" id="IPR031152">
    <property type="entry name" value="PLXDC"/>
</dbReference>
<dbReference type="PANTHER" id="PTHR13055">
    <property type="entry name" value="TUMOR ENDOTHELIAL MARKER 7 RELATED"/>
    <property type="match status" value="1"/>
</dbReference>